<organism evidence="1">
    <name type="scientific">Magallana gigas</name>
    <name type="common">Pacific oyster</name>
    <name type="synonym">Crassostrea gigas</name>
    <dbReference type="NCBI Taxonomy" id="29159"/>
    <lineage>
        <taxon>Eukaryota</taxon>
        <taxon>Metazoa</taxon>
        <taxon>Spiralia</taxon>
        <taxon>Lophotrochozoa</taxon>
        <taxon>Mollusca</taxon>
        <taxon>Bivalvia</taxon>
        <taxon>Autobranchia</taxon>
        <taxon>Pteriomorphia</taxon>
        <taxon>Ostreida</taxon>
        <taxon>Ostreoidea</taxon>
        <taxon>Ostreidae</taxon>
        <taxon>Magallana</taxon>
    </lineage>
</organism>
<protein>
    <submittedName>
        <fullName evidence="1">Uncharacterized protein</fullName>
    </submittedName>
</protein>
<dbReference type="EMBL" id="JH818869">
    <property type="protein sequence ID" value="EKC26519.1"/>
    <property type="molecule type" value="Genomic_DNA"/>
</dbReference>
<dbReference type="InterPro" id="IPR007110">
    <property type="entry name" value="Ig-like_dom"/>
</dbReference>
<dbReference type="Gene3D" id="2.60.40.10">
    <property type="entry name" value="Immunoglobulins"/>
    <property type="match status" value="1"/>
</dbReference>
<proteinExistence type="predicted"/>
<gene>
    <name evidence="1" type="ORF">CGI_10010642</name>
</gene>
<accession>K1Q5G8</accession>
<dbReference type="InParanoid" id="K1Q5G8"/>
<reference evidence="1" key="1">
    <citation type="journal article" date="2012" name="Nature">
        <title>The oyster genome reveals stress adaptation and complexity of shell formation.</title>
        <authorList>
            <person name="Zhang G."/>
            <person name="Fang X."/>
            <person name="Guo X."/>
            <person name="Li L."/>
            <person name="Luo R."/>
            <person name="Xu F."/>
            <person name="Yang P."/>
            <person name="Zhang L."/>
            <person name="Wang X."/>
            <person name="Qi H."/>
            <person name="Xiong Z."/>
            <person name="Que H."/>
            <person name="Xie Y."/>
            <person name="Holland P.W."/>
            <person name="Paps J."/>
            <person name="Zhu Y."/>
            <person name="Wu F."/>
            <person name="Chen Y."/>
            <person name="Wang J."/>
            <person name="Peng C."/>
            <person name="Meng J."/>
            <person name="Yang L."/>
            <person name="Liu J."/>
            <person name="Wen B."/>
            <person name="Zhang N."/>
            <person name="Huang Z."/>
            <person name="Zhu Q."/>
            <person name="Feng Y."/>
            <person name="Mount A."/>
            <person name="Hedgecock D."/>
            <person name="Xu Z."/>
            <person name="Liu Y."/>
            <person name="Domazet-Loso T."/>
            <person name="Du Y."/>
            <person name="Sun X."/>
            <person name="Zhang S."/>
            <person name="Liu B."/>
            <person name="Cheng P."/>
            <person name="Jiang X."/>
            <person name="Li J."/>
            <person name="Fan D."/>
            <person name="Wang W."/>
            <person name="Fu W."/>
            <person name="Wang T."/>
            <person name="Wang B."/>
            <person name="Zhang J."/>
            <person name="Peng Z."/>
            <person name="Li Y."/>
            <person name="Li N."/>
            <person name="Wang J."/>
            <person name="Chen M."/>
            <person name="He Y."/>
            <person name="Tan F."/>
            <person name="Song X."/>
            <person name="Zheng Q."/>
            <person name="Huang R."/>
            <person name="Yang H."/>
            <person name="Du X."/>
            <person name="Chen L."/>
            <person name="Yang M."/>
            <person name="Gaffney P.M."/>
            <person name="Wang S."/>
            <person name="Luo L."/>
            <person name="She Z."/>
            <person name="Ming Y."/>
            <person name="Huang W."/>
            <person name="Zhang S."/>
            <person name="Huang B."/>
            <person name="Zhang Y."/>
            <person name="Qu T."/>
            <person name="Ni P."/>
            <person name="Miao G."/>
            <person name="Wang J."/>
            <person name="Wang Q."/>
            <person name="Steinberg C.E."/>
            <person name="Wang H."/>
            <person name="Li N."/>
            <person name="Qian L."/>
            <person name="Zhang G."/>
            <person name="Li Y."/>
            <person name="Yang H."/>
            <person name="Liu X."/>
            <person name="Wang J."/>
            <person name="Yin Y."/>
            <person name="Wang J."/>
        </authorList>
    </citation>
    <scope>NUCLEOTIDE SEQUENCE [LARGE SCALE GENOMIC DNA]</scope>
    <source>
        <strain evidence="1">05x7-T-G4-1.051#20</strain>
    </source>
</reference>
<evidence type="ECO:0000313" key="1">
    <source>
        <dbReference type="EMBL" id="EKC26519.1"/>
    </source>
</evidence>
<dbReference type="AlphaFoldDB" id="K1Q5G8"/>
<dbReference type="HOGENOM" id="CLU_1361598_0_0_1"/>
<name>K1Q5G8_MAGGI</name>
<sequence>MRPNIEGNLSIMVETFSNITCSSKSTSAPDYYSKLMTLTYTWFVNDTEIEGETNQTLSLKVTKGQVYNRYSCAATEKDLVSDRNGPEEVNIIPKPSLNKYDQIEVRDGYFVGPFNCSADCNPACNITWQMKNSTGFYDVLSETGTLFQQVGIYMEMFCCVAKWLHDITIYEIIKLDVQCKYLFSNILNDNSAFSLFLRNKL</sequence>
<dbReference type="PROSITE" id="PS50835">
    <property type="entry name" value="IG_LIKE"/>
    <property type="match status" value="1"/>
</dbReference>
<dbReference type="InterPro" id="IPR013783">
    <property type="entry name" value="Ig-like_fold"/>
</dbReference>